<dbReference type="GO" id="GO:0042719">
    <property type="term" value="C:mitochondrial intermembrane space chaperone complex"/>
    <property type="evidence" value="ECO:0007669"/>
    <property type="project" value="UniProtKB-ARBA"/>
</dbReference>
<keyword evidence="10 14" id="KW-1015">Disulfide bond</keyword>
<keyword evidence="3 14" id="KW-0813">Transport</keyword>
<dbReference type="STRING" id="1149755.A0A2J6RQB7"/>
<dbReference type="AlphaFoldDB" id="A0A2J6RQB7"/>
<dbReference type="Proteomes" id="UP000235786">
    <property type="component" value="Unassembled WGS sequence"/>
</dbReference>
<keyword evidence="9 14" id="KW-0496">Mitochondrion</keyword>
<comment type="function">
    <text evidence="12">Mitochondrial intermembrane chaperone that participates in the import and insertion of some multi-pass transmembrane proteins into the mitochondrial inner membrane. Also required for the transfer of beta-barrel precursors from the TOM complex to the sorting and assembly machinery (SAM complex) of the outer membrane. Acts as a chaperone-like protein that protects the hydrophobic precursors from aggregation and guide them through the mitochondrial intermembrane space. The TIM8-TIM13 complex is non essential and only mediates the import of few proteins, while the predominant TIM9-TIM10 70 kDa complex is crucial and mediates the import of much more proteins.</text>
</comment>
<evidence type="ECO:0000256" key="6">
    <source>
        <dbReference type="ARBA" id="ARBA00022833"/>
    </source>
</evidence>
<organism evidence="16 17">
    <name type="scientific">Hyaloscypha variabilis (strain UAMH 11265 / GT02V1 / F)</name>
    <name type="common">Meliniomyces variabilis</name>
    <dbReference type="NCBI Taxonomy" id="1149755"/>
    <lineage>
        <taxon>Eukaryota</taxon>
        <taxon>Fungi</taxon>
        <taxon>Dikarya</taxon>
        <taxon>Ascomycota</taxon>
        <taxon>Pezizomycotina</taxon>
        <taxon>Leotiomycetes</taxon>
        <taxon>Helotiales</taxon>
        <taxon>Hyaloscyphaceae</taxon>
        <taxon>Hyaloscypha</taxon>
        <taxon>Hyaloscypha variabilis</taxon>
    </lineage>
</organism>
<dbReference type="Gene3D" id="1.10.287.810">
    <property type="entry name" value="Mitochondrial import inner membrane translocase subunit tim13 like domains"/>
    <property type="match status" value="1"/>
</dbReference>
<keyword evidence="5 14" id="KW-0999">Mitochondrion inner membrane</keyword>
<keyword evidence="6" id="KW-0862">Zinc</keyword>
<comment type="subcellular location">
    <subcellularLocation>
        <location evidence="1 14">Mitochondrion inner membrane</location>
        <topology evidence="1 14">Peripheral membrane protein</topology>
        <orientation evidence="1 14">Intermembrane side</orientation>
    </subcellularLocation>
</comment>
<dbReference type="GO" id="GO:0005743">
    <property type="term" value="C:mitochondrial inner membrane"/>
    <property type="evidence" value="ECO:0007669"/>
    <property type="project" value="UniProtKB-SubCell"/>
</dbReference>
<comment type="domain">
    <text evidence="14">The twin CX3C motif contains 4 conserved Cys residues that form 2 disulfide bonds in the mitochondrial intermembrane space.</text>
</comment>
<keyword evidence="8 14" id="KW-0811">Translocation</keyword>
<dbReference type="GO" id="GO:0015031">
    <property type="term" value="P:protein transport"/>
    <property type="evidence" value="ECO:0007669"/>
    <property type="project" value="UniProtKB-KW"/>
</dbReference>
<evidence type="ECO:0000256" key="11">
    <source>
        <dbReference type="ARBA" id="ARBA00023186"/>
    </source>
</evidence>
<feature type="domain" description="Tim10-like" evidence="15">
    <location>
        <begin position="23"/>
        <end position="84"/>
    </location>
</feature>
<evidence type="ECO:0000313" key="17">
    <source>
        <dbReference type="Proteomes" id="UP000235786"/>
    </source>
</evidence>
<evidence type="ECO:0000256" key="1">
    <source>
        <dbReference type="ARBA" id="ARBA00004137"/>
    </source>
</evidence>
<dbReference type="SUPFAM" id="SSF144122">
    <property type="entry name" value="Tim10-like"/>
    <property type="match status" value="1"/>
</dbReference>
<dbReference type="EMBL" id="KZ613945">
    <property type="protein sequence ID" value="PMD40708.1"/>
    <property type="molecule type" value="Genomic_DNA"/>
</dbReference>
<evidence type="ECO:0000256" key="10">
    <source>
        <dbReference type="ARBA" id="ARBA00023157"/>
    </source>
</evidence>
<dbReference type="GO" id="GO:0045039">
    <property type="term" value="P:protein insertion into mitochondrial inner membrane"/>
    <property type="evidence" value="ECO:0007669"/>
    <property type="project" value="UniProtKB-ARBA"/>
</dbReference>
<comment type="similarity">
    <text evidence="2 14">Belongs to the small Tim family.</text>
</comment>
<keyword evidence="4" id="KW-0479">Metal-binding</keyword>
<dbReference type="FunFam" id="1.10.287.810:FF:000001">
    <property type="entry name" value="mitochondrial import inner membrane translocase subunit TIM13"/>
    <property type="match status" value="1"/>
</dbReference>
<evidence type="ECO:0000313" key="16">
    <source>
        <dbReference type="EMBL" id="PMD40708.1"/>
    </source>
</evidence>
<evidence type="ECO:0000256" key="9">
    <source>
        <dbReference type="ARBA" id="ARBA00023128"/>
    </source>
</evidence>
<evidence type="ECO:0000256" key="2">
    <source>
        <dbReference type="ARBA" id="ARBA00006720"/>
    </source>
</evidence>
<evidence type="ECO:0000256" key="4">
    <source>
        <dbReference type="ARBA" id="ARBA00022723"/>
    </source>
</evidence>
<keyword evidence="5 14" id="KW-0472">Membrane</keyword>
<evidence type="ECO:0000259" key="15">
    <source>
        <dbReference type="Pfam" id="PF02953"/>
    </source>
</evidence>
<dbReference type="Pfam" id="PF02953">
    <property type="entry name" value="zf-Tim10_DDP"/>
    <property type="match status" value="1"/>
</dbReference>
<evidence type="ECO:0000256" key="3">
    <source>
        <dbReference type="ARBA" id="ARBA00022448"/>
    </source>
</evidence>
<proteinExistence type="inferred from homology"/>
<evidence type="ECO:0000256" key="8">
    <source>
        <dbReference type="ARBA" id="ARBA00023010"/>
    </source>
</evidence>
<reference evidence="16 17" key="1">
    <citation type="submission" date="2016-04" db="EMBL/GenBank/DDBJ databases">
        <title>A degradative enzymes factory behind the ericoid mycorrhizal symbiosis.</title>
        <authorList>
            <consortium name="DOE Joint Genome Institute"/>
            <person name="Martino E."/>
            <person name="Morin E."/>
            <person name="Grelet G."/>
            <person name="Kuo A."/>
            <person name="Kohler A."/>
            <person name="Daghino S."/>
            <person name="Barry K."/>
            <person name="Choi C."/>
            <person name="Cichocki N."/>
            <person name="Clum A."/>
            <person name="Copeland A."/>
            <person name="Hainaut M."/>
            <person name="Haridas S."/>
            <person name="Labutti K."/>
            <person name="Lindquist E."/>
            <person name="Lipzen A."/>
            <person name="Khouja H.-R."/>
            <person name="Murat C."/>
            <person name="Ohm R."/>
            <person name="Olson A."/>
            <person name="Spatafora J."/>
            <person name="Veneault-Fourrey C."/>
            <person name="Henrissat B."/>
            <person name="Grigoriev I."/>
            <person name="Martin F."/>
            <person name="Perotto S."/>
        </authorList>
    </citation>
    <scope>NUCLEOTIDE SEQUENCE [LARGE SCALE GENOMIC DNA]</scope>
    <source>
        <strain evidence="16 17">F</strain>
    </source>
</reference>
<dbReference type="InterPro" id="IPR004217">
    <property type="entry name" value="Tim10-like"/>
</dbReference>
<evidence type="ECO:0000256" key="12">
    <source>
        <dbReference type="ARBA" id="ARBA00025151"/>
    </source>
</evidence>
<name>A0A2J6RQB7_HYAVF</name>
<sequence length="101" mass="10983">MDNISNGLGFGASSSDPKAAVMNQVRQEAAMTNARQLIEKVNEHCFEKCVPKPGSSLSSGETTCFTQCMEKYMAAWNTVSRQYINRIQQEQGRSAGGGGIF</sequence>
<evidence type="ECO:0000256" key="14">
    <source>
        <dbReference type="RuleBase" id="RU367043"/>
    </source>
</evidence>
<keyword evidence="7 14" id="KW-0653">Protein transport</keyword>
<keyword evidence="11 14" id="KW-0143">Chaperone</keyword>
<keyword evidence="17" id="KW-1185">Reference proteome</keyword>
<evidence type="ECO:0000256" key="7">
    <source>
        <dbReference type="ARBA" id="ARBA00022927"/>
    </source>
</evidence>
<protein>
    <recommendedName>
        <fullName evidence="14">Mitochondrial import inner membrane translocase subunit</fullName>
    </recommendedName>
</protein>
<comment type="subunit">
    <text evidence="13">Heterohexamer; composed of 3 copies of TIM8 and 3 copies of TIM13, named soluble 70 kDa complex. Associates with the TIM22 complex, whose core is composed of TIM22 and TIM54. Interacts with the transmembrane regions of multi-pass transmembrane proteins in transit.</text>
</comment>
<dbReference type="GO" id="GO:0046872">
    <property type="term" value="F:metal ion binding"/>
    <property type="evidence" value="ECO:0007669"/>
    <property type="project" value="UniProtKB-KW"/>
</dbReference>
<accession>A0A2J6RQB7</accession>
<dbReference type="InterPro" id="IPR035427">
    <property type="entry name" value="Tim10-like_dom_sf"/>
</dbReference>
<evidence type="ECO:0000256" key="13">
    <source>
        <dbReference type="ARBA" id="ARBA00025862"/>
    </source>
</evidence>
<evidence type="ECO:0000256" key="5">
    <source>
        <dbReference type="ARBA" id="ARBA00022792"/>
    </source>
</evidence>
<gene>
    <name evidence="16" type="ORF">L207DRAFT_582892</name>
</gene>
<dbReference type="OrthoDB" id="7813104at2759"/>